<feature type="domain" description="Peptidase M16 C-terminal" evidence="4">
    <location>
        <begin position="207"/>
        <end position="380"/>
    </location>
</feature>
<gene>
    <name evidence="5" type="ORF">CRI94_16720</name>
</gene>
<comment type="caution">
    <text evidence="5">The sequence shown here is derived from an EMBL/GenBank/DDBJ whole genome shotgun (WGS) entry which is preliminary data.</text>
</comment>
<dbReference type="InterPro" id="IPR007863">
    <property type="entry name" value="Peptidase_M16_C"/>
</dbReference>
<dbReference type="Pfam" id="PF00675">
    <property type="entry name" value="Peptidase_M16"/>
    <property type="match status" value="1"/>
</dbReference>
<evidence type="ECO:0000313" key="5">
    <source>
        <dbReference type="EMBL" id="PEN11064.1"/>
    </source>
</evidence>
<dbReference type="OrthoDB" id="9811314at2"/>
<evidence type="ECO:0000259" key="4">
    <source>
        <dbReference type="Pfam" id="PF05193"/>
    </source>
</evidence>
<dbReference type="Pfam" id="PF05193">
    <property type="entry name" value="Peptidase_M16_C"/>
    <property type="match status" value="1"/>
</dbReference>
<dbReference type="PANTHER" id="PTHR11851">
    <property type="entry name" value="METALLOPROTEASE"/>
    <property type="match status" value="1"/>
</dbReference>
<dbReference type="AlphaFoldDB" id="A0A2A8CT98"/>
<sequence length="463" mass="50827">MSRFVVSLLSVLLAAFLVAAPSQAQEQPPPGGEPKPFSVPERTSLTLDNGMQVTFVEYGNVPKVTLAAVVSAGNVNEGPEEVWLSDLLGDLISEGTTTRTSAEISAEAARMGGEINIGVSPDRTRLTTDVLSEFAPDAARLMADLLKNPSLPEEELTRLKRDRIRQLSVQLSQPQQQAFAEFRKVLYSDDHPYGRVFPEQSMLEAYTIDDVERFYAENFGAQRTHLYVVGNFDPGATEQAIRDAFGDWEEGPETATNPPSPSSERQIHIIDQPGAKQSNVYVGLPVIDPSHEDYVALQVTNSLLGGSFASRITSNIREDKGYTYSPNSTVSSRYRDAYWAEIAAITTEATGPALKEIFYEIDSLQTTPPPAEELEAIQNYLAGTFVLQNSSRGGIYGQLAFLDLHGLPDDFLTGYVDAVYAVTPEDVQRITQTYLDDEKMTIVVAGDRSKIEEQLKDFGPIAE</sequence>
<evidence type="ECO:0000256" key="2">
    <source>
        <dbReference type="SAM" id="SignalP"/>
    </source>
</evidence>
<dbReference type="PANTHER" id="PTHR11851:SF224">
    <property type="entry name" value="PROCESSING PROTEASE"/>
    <property type="match status" value="1"/>
</dbReference>
<keyword evidence="2" id="KW-0732">Signal</keyword>
<dbReference type="GO" id="GO:0046872">
    <property type="term" value="F:metal ion binding"/>
    <property type="evidence" value="ECO:0007669"/>
    <property type="project" value="InterPro"/>
</dbReference>
<protein>
    <submittedName>
        <fullName evidence="5">Peptidase M16</fullName>
    </submittedName>
</protein>
<dbReference type="Gene3D" id="3.30.830.10">
    <property type="entry name" value="Metalloenzyme, LuxS/M16 peptidase-like"/>
    <property type="match status" value="2"/>
</dbReference>
<dbReference type="EMBL" id="PDEQ01000012">
    <property type="protein sequence ID" value="PEN11064.1"/>
    <property type="molecule type" value="Genomic_DNA"/>
</dbReference>
<feature type="signal peptide" evidence="2">
    <location>
        <begin position="1"/>
        <end position="24"/>
    </location>
</feature>
<dbReference type="InterPro" id="IPR011249">
    <property type="entry name" value="Metalloenz_LuxS/M16"/>
</dbReference>
<name>A0A2A8CT98_9BACT</name>
<dbReference type="SUPFAM" id="SSF63411">
    <property type="entry name" value="LuxS/MPP-like metallohydrolase"/>
    <property type="match status" value="2"/>
</dbReference>
<evidence type="ECO:0000313" key="6">
    <source>
        <dbReference type="Proteomes" id="UP000220102"/>
    </source>
</evidence>
<evidence type="ECO:0000256" key="1">
    <source>
        <dbReference type="SAM" id="MobiDB-lite"/>
    </source>
</evidence>
<accession>A0A2A8CT98</accession>
<dbReference type="InterPro" id="IPR050361">
    <property type="entry name" value="MPP/UQCRC_Complex"/>
</dbReference>
<feature type="region of interest" description="Disordered" evidence="1">
    <location>
        <begin position="23"/>
        <end position="43"/>
    </location>
</feature>
<proteinExistence type="predicted"/>
<keyword evidence="6" id="KW-1185">Reference proteome</keyword>
<dbReference type="Proteomes" id="UP000220102">
    <property type="component" value="Unassembled WGS sequence"/>
</dbReference>
<feature type="domain" description="Peptidase M16 N-terminal" evidence="3">
    <location>
        <begin position="61"/>
        <end position="180"/>
    </location>
</feature>
<reference evidence="5 6" key="1">
    <citation type="submission" date="2017-10" db="EMBL/GenBank/DDBJ databases">
        <title>Draft genome of Longibacter Salinarum.</title>
        <authorList>
            <person name="Goh K.M."/>
            <person name="Shamsir M.S."/>
            <person name="Lim S.W."/>
        </authorList>
    </citation>
    <scope>NUCLEOTIDE SEQUENCE [LARGE SCALE GENOMIC DNA]</scope>
    <source>
        <strain evidence="5 6">KCTC 52045</strain>
    </source>
</reference>
<dbReference type="InterPro" id="IPR011765">
    <property type="entry name" value="Pept_M16_N"/>
</dbReference>
<feature type="chain" id="PRO_5012179502" evidence="2">
    <location>
        <begin position="25"/>
        <end position="463"/>
    </location>
</feature>
<organism evidence="5 6">
    <name type="scientific">Longibacter salinarum</name>
    <dbReference type="NCBI Taxonomy" id="1850348"/>
    <lineage>
        <taxon>Bacteria</taxon>
        <taxon>Pseudomonadati</taxon>
        <taxon>Rhodothermota</taxon>
        <taxon>Rhodothermia</taxon>
        <taxon>Rhodothermales</taxon>
        <taxon>Salisaetaceae</taxon>
        <taxon>Longibacter</taxon>
    </lineage>
</organism>
<dbReference type="RefSeq" id="WP_098078890.1">
    <property type="nucleotide sequence ID" value="NZ_PDEQ01000012.1"/>
</dbReference>
<evidence type="ECO:0000259" key="3">
    <source>
        <dbReference type="Pfam" id="PF00675"/>
    </source>
</evidence>